<dbReference type="UniPathway" id="UPA00219"/>
<evidence type="ECO:0000256" key="12">
    <source>
        <dbReference type="ARBA" id="ARBA00034000"/>
    </source>
</evidence>
<comment type="function">
    <text evidence="1">Removes C-terminal D-alanyl residues from sugar-peptide cell wall precursors.</text>
</comment>
<evidence type="ECO:0000313" key="17">
    <source>
        <dbReference type="EMBL" id="SHE74914.1"/>
    </source>
</evidence>
<evidence type="ECO:0000256" key="15">
    <source>
        <dbReference type="RuleBase" id="RU004016"/>
    </source>
</evidence>
<keyword evidence="9" id="KW-0133">Cell shape</keyword>
<evidence type="ECO:0000256" key="2">
    <source>
        <dbReference type="ARBA" id="ARBA00004752"/>
    </source>
</evidence>
<dbReference type="Pfam" id="PF00768">
    <property type="entry name" value="Peptidase_S11"/>
    <property type="match status" value="1"/>
</dbReference>
<gene>
    <name evidence="17" type="ORF">SAMN02745190_01056</name>
</gene>
<dbReference type="InterPro" id="IPR018044">
    <property type="entry name" value="Peptidase_S11"/>
</dbReference>
<dbReference type="SUPFAM" id="SSF69189">
    <property type="entry name" value="Penicillin-binding protein associated domain"/>
    <property type="match status" value="1"/>
</dbReference>
<keyword evidence="5 17" id="KW-0121">Carboxypeptidase</keyword>
<evidence type="ECO:0000256" key="7">
    <source>
        <dbReference type="ARBA" id="ARBA00022729"/>
    </source>
</evidence>
<evidence type="ECO:0000256" key="8">
    <source>
        <dbReference type="ARBA" id="ARBA00022801"/>
    </source>
</evidence>
<evidence type="ECO:0000256" key="14">
    <source>
        <dbReference type="PIRSR" id="PIRSR618044-2"/>
    </source>
</evidence>
<reference evidence="17 18" key="1">
    <citation type="submission" date="2016-11" db="EMBL/GenBank/DDBJ databases">
        <authorList>
            <person name="Jaros S."/>
            <person name="Januszkiewicz K."/>
            <person name="Wedrychowicz H."/>
        </authorList>
    </citation>
    <scope>NUCLEOTIDE SEQUENCE [LARGE SCALE GENOMIC DNA]</scope>
    <source>
        <strain evidence="17 18">DSM 10502</strain>
    </source>
</reference>
<keyword evidence="8" id="KW-0378">Hydrolase</keyword>
<dbReference type="GO" id="GO:0009002">
    <property type="term" value="F:serine-type D-Ala-D-Ala carboxypeptidase activity"/>
    <property type="evidence" value="ECO:0007669"/>
    <property type="project" value="UniProtKB-EC"/>
</dbReference>
<evidence type="ECO:0000256" key="6">
    <source>
        <dbReference type="ARBA" id="ARBA00022670"/>
    </source>
</evidence>
<evidence type="ECO:0000256" key="3">
    <source>
        <dbReference type="ARBA" id="ARBA00007164"/>
    </source>
</evidence>
<keyword evidence="11" id="KW-0961">Cell wall biogenesis/degradation</keyword>
<dbReference type="Proteomes" id="UP000184404">
    <property type="component" value="Unassembled WGS sequence"/>
</dbReference>
<keyword evidence="6" id="KW-0645">Protease</keyword>
<keyword evidence="7" id="KW-0732">Signal</keyword>
<feature type="active site" evidence="13">
    <location>
        <position position="123"/>
    </location>
</feature>
<dbReference type="InterPro" id="IPR012338">
    <property type="entry name" value="Beta-lactam/transpept-like"/>
</dbReference>
<comment type="catalytic activity">
    <reaction evidence="12">
        <text>Preferential cleavage: (Ac)2-L-Lys-D-Ala-|-D-Ala. Also transpeptidation of peptidyl-alanyl moieties that are N-acyl substituents of D-alanine.</text>
        <dbReference type="EC" id="3.4.16.4"/>
    </reaction>
</comment>
<dbReference type="PRINTS" id="PR00725">
    <property type="entry name" value="DADACBPTASE1"/>
</dbReference>
<feature type="domain" description="Peptidase S11 D-Ala-D-Ala carboxypeptidase A C-terminal" evidence="16">
    <location>
        <begin position="277"/>
        <end position="367"/>
    </location>
</feature>
<evidence type="ECO:0000259" key="16">
    <source>
        <dbReference type="SMART" id="SM00936"/>
    </source>
</evidence>
<feature type="active site" description="Acyl-ester intermediate" evidence="13">
    <location>
        <position position="68"/>
    </location>
</feature>
<dbReference type="EMBL" id="FQUG01000004">
    <property type="protein sequence ID" value="SHE74914.1"/>
    <property type="molecule type" value="Genomic_DNA"/>
</dbReference>
<dbReference type="GO" id="GO:0006508">
    <property type="term" value="P:proteolysis"/>
    <property type="evidence" value="ECO:0007669"/>
    <property type="project" value="UniProtKB-KW"/>
</dbReference>
<evidence type="ECO:0000256" key="11">
    <source>
        <dbReference type="ARBA" id="ARBA00023316"/>
    </source>
</evidence>
<evidence type="ECO:0000256" key="5">
    <source>
        <dbReference type="ARBA" id="ARBA00022645"/>
    </source>
</evidence>
<evidence type="ECO:0000256" key="9">
    <source>
        <dbReference type="ARBA" id="ARBA00022960"/>
    </source>
</evidence>
<proteinExistence type="inferred from homology"/>
<dbReference type="SMART" id="SM00936">
    <property type="entry name" value="PBP5_C"/>
    <property type="match status" value="1"/>
</dbReference>
<dbReference type="AlphaFoldDB" id="A0A1M4W0T2"/>
<sequence length="379" mass="41687">MFFMGSRYAACEGQVMTNNISGTDDFAYYVSANDALPSVTAKSAIVIEALTGRVLYSRNADALCYPASTTKIMTLIMALEKGNLDDVTKVSVNAADTEGSTVWLEYDERVRIRDLLYGMMLVSGNDAAAAIAEHYMGSSANYAEKMTKRAHELGAVHTNFRNVSGLPDPQHYTTARDLAMLTAYGYSIPGFENIVSSKNHMMLREREPYNRDVENENILLWIYNGANGVKTGYTDDAGRCLVSAAKRNGIQLIAVVFDSLYMWNDSIAMLNYGFQNIEPVTVVKKGSKAAAVPVRGGSKKMVDLVAEDSVVLPKCKTDRDKYDVKYDVPDSLNAGIHRGDVVGNEIILYNGKQVASVSLIASESIERKSLFRLIYSLFT</sequence>
<dbReference type="EC" id="3.4.16.4" evidence="4"/>
<dbReference type="Gene3D" id="2.60.410.10">
    <property type="entry name" value="D-Ala-D-Ala carboxypeptidase, C-terminal domain"/>
    <property type="match status" value="1"/>
</dbReference>
<protein>
    <recommendedName>
        <fullName evidence="4">serine-type D-Ala-D-Ala carboxypeptidase</fullName>
        <ecNumber evidence="4">3.4.16.4</ecNumber>
    </recommendedName>
</protein>
<dbReference type="GO" id="GO:0008360">
    <property type="term" value="P:regulation of cell shape"/>
    <property type="evidence" value="ECO:0007669"/>
    <property type="project" value="UniProtKB-KW"/>
</dbReference>
<evidence type="ECO:0000313" key="18">
    <source>
        <dbReference type="Proteomes" id="UP000184404"/>
    </source>
</evidence>
<dbReference type="STRING" id="1123243.SAMN02745190_01056"/>
<evidence type="ECO:0000256" key="4">
    <source>
        <dbReference type="ARBA" id="ARBA00012448"/>
    </source>
</evidence>
<comment type="similarity">
    <text evidence="3 15">Belongs to the peptidase S11 family.</text>
</comment>
<comment type="pathway">
    <text evidence="2">Cell wall biogenesis; peptidoglycan biosynthesis.</text>
</comment>
<keyword evidence="18" id="KW-1185">Reference proteome</keyword>
<dbReference type="GO" id="GO:0009252">
    <property type="term" value="P:peptidoglycan biosynthetic process"/>
    <property type="evidence" value="ECO:0007669"/>
    <property type="project" value="UniProtKB-UniPathway"/>
</dbReference>
<dbReference type="Gene3D" id="3.40.710.10">
    <property type="entry name" value="DD-peptidase/beta-lactamase superfamily"/>
    <property type="match status" value="1"/>
</dbReference>
<feature type="binding site" evidence="14">
    <location>
        <position position="230"/>
    </location>
    <ligand>
        <name>substrate</name>
    </ligand>
</feature>
<keyword evidence="10" id="KW-0573">Peptidoglycan synthesis</keyword>
<dbReference type="InterPro" id="IPR012907">
    <property type="entry name" value="Peptidase_S11_C"/>
</dbReference>
<dbReference type="Pfam" id="PF07943">
    <property type="entry name" value="PBP5_C"/>
    <property type="match status" value="1"/>
</dbReference>
<dbReference type="InterPro" id="IPR015956">
    <property type="entry name" value="Peniciliin-bd_prot_C_sf"/>
</dbReference>
<dbReference type="PANTHER" id="PTHR21581:SF33">
    <property type="entry name" value="D-ALANYL-D-ALANINE CARBOXYPEPTIDASE DACB"/>
    <property type="match status" value="1"/>
</dbReference>
<dbReference type="PANTHER" id="PTHR21581">
    <property type="entry name" value="D-ALANYL-D-ALANINE CARBOXYPEPTIDASE"/>
    <property type="match status" value="1"/>
</dbReference>
<organism evidence="17 18">
    <name type="scientific">Schwartzia succinivorans DSM 10502</name>
    <dbReference type="NCBI Taxonomy" id="1123243"/>
    <lineage>
        <taxon>Bacteria</taxon>
        <taxon>Bacillati</taxon>
        <taxon>Bacillota</taxon>
        <taxon>Negativicutes</taxon>
        <taxon>Selenomonadales</taxon>
        <taxon>Selenomonadaceae</taxon>
        <taxon>Schwartzia</taxon>
    </lineage>
</organism>
<feature type="active site" description="Proton acceptor" evidence="13">
    <location>
        <position position="71"/>
    </location>
</feature>
<dbReference type="SUPFAM" id="SSF56601">
    <property type="entry name" value="beta-lactamase/transpeptidase-like"/>
    <property type="match status" value="1"/>
</dbReference>
<dbReference type="InterPro" id="IPR001967">
    <property type="entry name" value="Peptidase_S11_N"/>
</dbReference>
<accession>A0A1M4W0T2</accession>
<name>A0A1M4W0T2_9FIRM</name>
<evidence type="ECO:0000256" key="1">
    <source>
        <dbReference type="ARBA" id="ARBA00003217"/>
    </source>
</evidence>
<evidence type="ECO:0000256" key="13">
    <source>
        <dbReference type="PIRSR" id="PIRSR618044-1"/>
    </source>
</evidence>
<evidence type="ECO:0000256" key="10">
    <source>
        <dbReference type="ARBA" id="ARBA00022984"/>
    </source>
</evidence>
<dbReference type="GO" id="GO:0071555">
    <property type="term" value="P:cell wall organization"/>
    <property type="evidence" value="ECO:0007669"/>
    <property type="project" value="UniProtKB-KW"/>
</dbReference>
<dbReference type="InterPro" id="IPR037167">
    <property type="entry name" value="Peptidase_S11_C_sf"/>
</dbReference>